<dbReference type="Gene3D" id="1.20.120.220">
    <property type="entry name" value="ATP synthase, F0 complex, subunit A"/>
    <property type="match status" value="1"/>
</dbReference>
<reference evidence="13" key="1">
    <citation type="submission" date="2020-08" db="EMBL/GenBank/DDBJ databases">
        <title>Mitochondrial genome sequences of the emerging fungal pathogen Candida auris.</title>
        <authorList>
            <person name="Misas E."/>
        </authorList>
    </citation>
    <scope>NUCLEOTIDE SEQUENCE</scope>
    <source>
        <strain evidence="13">B8441</strain>
    </source>
</reference>
<dbReference type="GO" id="GO:0045259">
    <property type="term" value="C:proton-transporting ATP synthase complex"/>
    <property type="evidence" value="ECO:0007669"/>
    <property type="project" value="UniProtKB-KW"/>
</dbReference>
<evidence type="ECO:0000256" key="10">
    <source>
        <dbReference type="ARBA" id="ARBA00023136"/>
    </source>
</evidence>
<evidence type="ECO:0000256" key="8">
    <source>
        <dbReference type="ARBA" id="ARBA00022989"/>
    </source>
</evidence>
<sequence>MMFSPLDQFEMKPLFTMNNMLTLSMTNYVMYMGLVVLMMYMYNMMLNKAHLGWNRWGVAMLAMYDTMLNMVKSQMGVRGGYYFPLVFTLFNFMLMANLMSMIPYSFAMSAQLMAIISLSFSLWLGVTLMGLAKHKLGFFALFVPTGTPLPLVPILVLMETLSYSSRAISLGLRLSANILSGHLLMLMLGSLMFNLMGTSIMGFLGGFMPIAGVIAMVILEFAMSMMQSYVFCILFSSYMKDAMELH</sequence>
<keyword evidence="6" id="KW-0812">Transmembrane</keyword>
<organism evidence="13">
    <name type="scientific">Candidozyma auris</name>
    <name type="common">Yeast</name>
    <name type="synonym">Candida auris</name>
    <dbReference type="NCBI Taxonomy" id="498019"/>
    <lineage>
        <taxon>Eukaryota</taxon>
        <taxon>Fungi</taxon>
        <taxon>Dikarya</taxon>
        <taxon>Ascomycota</taxon>
        <taxon>Saccharomycotina</taxon>
        <taxon>Pichiomycetes</taxon>
        <taxon>Metschnikowiaceae</taxon>
        <taxon>Candidozyma</taxon>
    </lineage>
</organism>
<keyword evidence="5" id="KW-0138">CF(0)</keyword>
<dbReference type="GO" id="GO:0046933">
    <property type="term" value="F:proton-transporting ATP synthase activity, rotational mechanism"/>
    <property type="evidence" value="ECO:0007669"/>
    <property type="project" value="TreeGrafter"/>
</dbReference>
<gene>
    <name evidence="13" type="primary">ATP6</name>
</gene>
<dbReference type="CDD" id="cd00310">
    <property type="entry name" value="ATP-synt_Fo_a_6"/>
    <property type="match status" value="1"/>
</dbReference>
<keyword evidence="7" id="KW-0375">Hydrogen ion transport</keyword>
<evidence type="ECO:0000256" key="12">
    <source>
        <dbReference type="RuleBase" id="RU004450"/>
    </source>
</evidence>
<evidence type="ECO:0000256" key="3">
    <source>
        <dbReference type="ARBA" id="ARBA00021312"/>
    </source>
</evidence>
<dbReference type="InterPro" id="IPR000568">
    <property type="entry name" value="ATP_synth_F0_asu"/>
</dbReference>
<dbReference type="PRINTS" id="PR00123">
    <property type="entry name" value="ATPASEA"/>
</dbReference>
<dbReference type="InterPro" id="IPR045083">
    <property type="entry name" value="ATP_synth_F0_asu_bact/mt"/>
</dbReference>
<dbReference type="InterPro" id="IPR023011">
    <property type="entry name" value="ATP_synth_F0_asu_AS"/>
</dbReference>
<keyword evidence="4" id="KW-0813">Transport</keyword>
<dbReference type="PROSITE" id="PS00449">
    <property type="entry name" value="ATPASE_A"/>
    <property type="match status" value="1"/>
</dbReference>
<evidence type="ECO:0000256" key="5">
    <source>
        <dbReference type="ARBA" id="ARBA00022547"/>
    </source>
</evidence>
<dbReference type="EMBL" id="MT849287">
    <property type="protein sequence ID" value="QNR39909.1"/>
    <property type="molecule type" value="Genomic_DNA"/>
</dbReference>
<dbReference type="GO" id="GO:0005743">
    <property type="term" value="C:mitochondrial inner membrane"/>
    <property type="evidence" value="ECO:0007669"/>
    <property type="project" value="UniProtKB-SubCell"/>
</dbReference>
<dbReference type="HAMAP" id="MF_01393">
    <property type="entry name" value="ATP_synth_a_bact"/>
    <property type="match status" value="1"/>
</dbReference>
<keyword evidence="8" id="KW-1133">Transmembrane helix</keyword>
<dbReference type="FunFam" id="1.20.120.220:FF:000003">
    <property type="entry name" value="ATP synthase subunit a"/>
    <property type="match status" value="1"/>
</dbReference>
<comment type="subcellular location">
    <subcellularLocation>
        <location evidence="1 12">Mitochondrion inner membrane</location>
        <topology evidence="1 12">Multi-pass membrane protein</topology>
    </subcellularLocation>
</comment>
<evidence type="ECO:0000256" key="6">
    <source>
        <dbReference type="ARBA" id="ARBA00022692"/>
    </source>
</evidence>
<dbReference type="Pfam" id="PF00119">
    <property type="entry name" value="ATP-synt_A"/>
    <property type="match status" value="1"/>
</dbReference>
<keyword evidence="9" id="KW-0406">Ion transport</keyword>
<dbReference type="PANTHER" id="PTHR11410">
    <property type="entry name" value="ATP SYNTHASE SUBUNIT A"/>
    <property type="match status" value="1"/>
</dbReference>
<dbReference type="SUPFAM" id="SSF81336">
    <property type="entry name" value="F1F0 ATP synthase subunit A"/>
    <property type="match status" value="1"/>
</dbReference>
<accession>A0A510GGL3</accession>
<evidence type="ECO:0000256" key="11">
    <source>
        <dbReference type="ARBA" id="ARBA00023310"/>
    </source>
</evidence>
<comment type="similarity">
    <text evidence="2">Belongs to the ATPase A chain family.</text>
</comment>
<keyword evidence="13" id="KW-0496">Mitochondrion</keyword>
<name>A0A510GGL3_CANAR</name>
<dbReference type="PANTHER" id="PTHR11410:SF0">
    <property type="entry name" value="ATP SYNTHASE SUBUNIT A"/>
    <property type="match status" value="1"/>
</dbReference>
<evidence type="ECO:0000256" key="7">
    <source>
        <dbReference type="ARBA" id="ARBA00022781"/>
    </source>
</evidence>
<evidence type="ECO:0000256" key="1">
    <source>
        <dbReference type="ARBA" id="ARBA00004448"/>
    </source>
</evidence>
<geneLocation type="mitochondrion" evidence="13"/>
<dbReference type="InterPro" id="IPR035908">
    <property type="entry name" value="F0_ATP_A_sf"/>
</dbReference>
<keyword evidence="11" id="KW-0066">ATP synthesis</keyword>
<dbReference type="AlphaFoldDB" id="A0A510GGL3"/>
<dbReference type="RefSeq" id="YP_010007697.1">
    <property type="nucleotide sequence ID" value="NC_053321.1"/>
</dbReference>
<protein>
    <recommendedName>
        <fullName evidence="3 12">ATP synthase subunit a</fullName>
    </recommendedName>
</protein>
<dbReference type="NCBIfam" id="TIGR01131">
    <property type="entry name" value="ATP_synt_6_or_A"/>
    <property type="match status" value="1"/>
</dbReference>
<evidence type="ECO:0000313" key="13">
    <source>
        <dbReference type="EMBL" id="QNR39909.1"/>
    </source>
</evidence>
<keyword evidence="10" id="KW-0472">Membrane</keyword>
<evidence type="ECO:0000256" key="9">
    <source>
        <dbReference type="ARBA" id="ARBA00023065"/>
    </source>
</evidence>
<proteinExistence type="inferred from homology"/>
<evidence type="ECO:0000256" key="2">
    <source>
        <dbReference type="ARBA" id="ARBA00006810"/>
    </source>
</evidence>
<dbReference type="GeneID" id="63039910"/>
<evidence type="ECO:0000256" key="4">
    <source>
        <dbReference type="ARBA" id="ARBA00022448"/>
    </source>
</evidence>
<accession>A0A7H0WBI0</accession>